<name>G3ALV2_SPAPN</name>
<dbReference type="Proteomes" id="UP000000709">
    <property type="component" value="Unassembled WGS sequence"/>
</dbReference>
<dbReference type="GO" id="GO:0005634">
    <property type="term" value="C:nucleus"/>
    <property type="evidence" value="ECO:0007669"/>
    <property type="project" value="EnsemblFungi"/>
</dbReference>
<dbReference type="RefSeq" id="XP_007374226.1">
    <property type="nucleotide sequence ID" value="XM_007374164.1"/>
</dbReference>
<evidence type="ECO:0000256" key="2">
    <source>
        <dbReference type="ARBA" id="ARBA00022803"/>
    </source>
</evidence>
<dbReference type="STRING" id="619300.G3ALV2"/>
<dbReference type="PANTHER" id="PTHR16193:SF0">
    <property type="entry name" value="TETRATRICOPEPTIDE REPEAT PROTEIN 27"/>
    <property type="match status" value="1"/>
</dbReference>
<evidence type="ECO:0000313" key="4">
    <source>
        <dbReference type="Proteomes" id="UP000000709"/>
    </source>
</evidence>
<dbReference type="OrthoDB" id="1936594at2759"/>
<proteinExistence type="predicted"/>
<dbReference type="eggNOG" id="KOG1128">
    <property type="taxonomic scope" value="Eukaryota"/>
</dbReference>
<dbReference type="PANTHER" id="PTHR16193">
    <property type="entry name" value="TETRATRICOPEPTIDE REPEAT PROTEIN 27"/>
    <property type="match status" value="1"/>
</dbReference>
<dbReference type="KEGG" id="spaa:SPAPADRAFT_136141"/>
<dbReference type="AlphaFoldDB" id="G3ALV2"/>
<keyword evidence="2" id="KW-0802">TPR repeat</keyword>
<dbReference type="GO" id="GO:0031505">
    <property type="term" value="P:fungal-type cell wall organization"/>
    <property type="evidence" value="ECO:0007669"/>
    <property type="project" value="EnsemblFungi"/>
</dbReference>
<keyword evidence="4" id="KW-1185">Reference proteome</keyword>
<keyword evidence="1" id="KW-0677">Repeat</keyword>
<dbReference type="GO" id="GO:0005737">
    <property type="term" value="C:cytoplasm"/>
    <property type="evidence" value="ECO:0007669"/>
    <property type="project" value="EnsemblFungi"/>
</dbReference>
<dbReference type="InParanoid" id="G3ALV2"/>
<evidence type="ECO:0000313" key="3">
    <source>
        <dbReference type="EMBL" id="EGW32711.1"/>
    </source>
</evidence>
<dbReference type="FunCoup" id="G3ALV2">
    <property type="interactions" value="1214"/>
</dbReference>
<accession>G3ALV2</accession>
<dbReference type="InterPro" id="IPR011990">
    <property type="entry name" value="TPR-like_helical_dom_sf"/>
</dbReference>
<reference evidence="3 4" key="1">
    <citation type="journal article" date="2011" name="Proc. Natl. Acad. Sci. U.S.A.">
        <title>Comparative genomics of xylose-fermenting fungi for enhanced biofuel production.</title>
        <authorList>
            <person name="Wohlbach D.J."/>
            <person name="Kuo A."/>
            <person name="Sato T.K."/>
            <person name="Potts K.M."/>
            <person name="Salamov A.A."/>
            <person name="LaButti K.M."/>
            <person name="Sun H."/>
            <person name="Clum A."/>
            <person name="Pangilinan J.L."/>
            <person name="Lindquist E.A."/>
            <person name="Lucas S."/>
            <person name="Lapidus A."/>
            <person name="Jin M."/>
            <person name="Gunawan C."/>
            <person name="Balan V."/>
            <person name="Dale B.E."/>
            <person name="Jeffries T.W."/>
            <person name="Zinkel R."/>
            <person name="Barry K.W."/>
            <person name="Grigoriev I.V."/>
            <person name="Gasch A.P."/>
        </authorList>
    </citation>
    <scope>NUCLEOTIDE SEQUENCE [LARGE SCALE GENOMIC DNA]</scope>
    <source>
        <strain evidence="4">NRRL Y-27907 / 11-Y1</strain>
    </source>
</reference>
<organism evidence="4">
    <name type="scientific">Spathaspora passalidarum (strain NRRL Y-27907 / 11-Y1)</name>
    <dbReference type="NCBI Taxonomy" id="619300"/>
    <lineage>
        <taxon>Eukaryota</taxon>
        <taxon>Fungi</taxon>
        <taxon>Dikarya</taxon>
        <taxon>Ascomycota</taxon>
        <taxon>Saccharomycotina</taxon>
        <taxon>Pichiomycetes</taxon>
        <taxon>Debaryomycetaceae</taxon>
        <taxon>Spathaspora</taxon>
    </lineage>
</organism>
<dbReference type="Gene3D" id="1.25.40.10">
    <property type="entry name" value="Tetratricopeptide repeat domain"/>
    <property type="match status" value="1"/>
</dbReference>
<evidence type="ECO:0000256" key="1">
    <source>
        <dbReference type="ARBA" id="ARBA00022737"/>
    </source>
</evidence>
<dbReference type="EMBL" id="GL996501">
    <property type="protein sequence ID" value="EGW32711.1"/>
    <property type="molecule type" value="Genomic_DNA"/>
</dbReference>
<dbReference type="GeneID" id="18869942"/>
<dbReference type="OMA" id="NNRYARA"/>
<sequence length="921" mass="104555">MDTLRNQLAQLVLLVPPESFKVNADDSVGSAILQILNGDYTDLLEHDYFFHQLLSVPELAEITSKYPNTSLIEVLVEYVGALDKLLNDKVKLHLLAVCFLQLFIQSNYTGPSVKISVQKELFGGSEQVHSDAVRLLSLEGQQAYDLMQEPLYLVLAELIFENLVGTPFELSLFNKDVTKNTEKLVDFTQETQAQHKDDAVYASIFWWKVRTLQVHLSVVSEPPSLISTVSGILLHNTIATALAPSGTSDPELQRLVQIELLLERARIHIHAQTEHSSISPLAQVKRISEFNFLLSGAKAKRTKFQKYHNSVLLVLAKSNRTSVYDTESTKESPESFNLDSDLLLERPQFESLDDLEMKLEPDVKRIKFDTAEQESQEDKLLPIAIRQDDIPADLKSLDPNNQPGLSNIDNLQLLLRLTVLKQTSPAKDPLVEEELMALVSRVLYSTEGNVNWLIFSRALWERSLLETEKSRTVERGILQMTSLIEEIGLKIKTKMIPEAMTDDPNAITAQRLRFIHQLPLLPQWSMDVKLAEKYMSLGILKSALDIYERLQLPVEAALCYAAVNNEAEAERILIERIKTHPDDARAISILGDIKQDPELWLMAWEIGRYAKAKASLSKYYHDPPASAGIPRNIDLSIQHMHDSLSAYPLSYENWFFYGCCGLESQQFELASEAFTRCVALDDTNSYAWSNLASALLKLDKTKPAFNALQRAVRCSGENRKSWRIYENYMIVAAKLHEWNDVLIAAREMIDIKKGEGDAAIDIPVMEKLVEILVSSEFDPNARLTHYQSSCIDLICNILPKVITASARCWRIVARVELWRRRPWEALECHERAYRAVMHNPELESNESVWNEVVDACADLVSAYESLGELPGRHGADDLVCKDWKYKARTTVRSLMSKGKDMWEDSPGWDRLQEMKQDLSNN</sequence>
<protein>
    <submittedName>
        <fullName evidence="3">Uncharacterized protein</fullName>
    </submittedName>
</protein>
<dbReference type="HOGENOM" id="CLU_004905_0_1_1"/>
<gene>
    <name evidence="3" type="ORF">SPAPADRAFT_136141</name>
</gene>
<dbReference type="SUPFAM" id="SSF48452">
    <property type="entry name" value="TPR-like"/>
    <property type="match status" value="1"/>
</dbReference>
<dbReference type="InterPro" id="IPR044244">
    <property type="entry name" value="TTC27/Emw1"/>
</dbReference>